<dbReference type="PANTHER" id="PTHR42743">
    <property type="entry name" value="AMINO-ACID AMINOTRANSFERASE"/>
    <property type="match status" value="1"/>
</dbReference>
<dbReference type="EMBL" id="JXLP01000009">
    <property type="protein sequence ID" value="KIL78778.1"/>
    <property type="molecule type" value="Genomic_DNA"/>
</dbReference>
<dbReference type="SUPFAM" id="SSF56752">
    <property type="entry name" value="D-aminoacid aminotransferase-like PLP-dependent enzymes"/>
    <property type="match status" value="1"/>
</dbReference>
<dbReference type="NCBIfam" id="TIGR01121">
    <property type="entry name" value="D_amino_aminoT"/>
    <property type="match status" value="1"/>
</dbReference>
<keyword evidence="6 13" id="KW-0032">Aminotransferase</keyword>
<evidence type="ECO:0000313" key="14">
    <source>
        <dbReference type="Proteomes" id="UP000031982"/>
    </source>
</evidence>
<evidence type="ECO:0000256" key="11">
    <source>
        <dbReference type="RuleBase" id="RU004516"/>
    </source>
</evidence>
<reference evidence="13 14" key="1">
    <citation type="submission" date="2015-01" db="EMBL/GenBank/DDBJ databases">
        <title>Genome Assembly of Bacillus badius MTCC 1458.</title>
        <authorList>
            <person name="Verma A."/>
            <person name="Khatri I."/>
            <person name="Mual P."/>
            <person name="Subramanian S."/>
            <person name="Krishnamurthi S."/>
        </authorList>
    </citation>
    <scope>NUCLEOTIDE SEQUENCE [LARGE SCALE GENOMIC DNA]</scope>
    <source>
        <strain evidence="13 14">MTCC 1458</strain>
    </source>
</reference>
<comment type="function">
    <text evidence="12">Acts on the D-isomers of alanine, leucine, aspartate, glutamate, aminobutyrate, norvaline and asparagine. The enzyme transfers an amino group from a substrate D-amino acid to the pyridoxal phosphate cofactor to form pyridoxamine and an alpha-keto acid in the first half-reaction.</text>
</comment>
<name>A0ABR5AVK9_BACBA</name>
<gene>
    <name evidence="13" type="ORF">SD77_4458</name>
</gene>
<evidence type="ECO:0000256" key="4">
    <source>
        <dbReference type="ARBA" id="ARBA00012874"/>
    </source>
</evidence>
<comment type="subunit">
    <text evidence="3">Homodimer.</text>
</comment>
<keyword evidence="14" id="KW-1185">Reference proteome</keyword>
<evidence type="ECO:0000256" key="6">
    <source>
        <dbReference type="ARBA" id="ARBA00022576"/>
    </source>
</evidence>
<evidence type="ECO:0000256" key="3">
    <source>
        <dbReference type="ARBA" id="ARBA00011738"/>
    </source>
</evidence>
<sequence length="280" mass="31280">MMSLAYFNGNIIGIDDPVIPIDERGHQFGDGVYEVIRFYQGKPFMLKEHLDRLFMSAKAIKLEIGKEQEELEALMLELAGKSGLADADLYVQVTRGVAPRNHLFPKCPASLSITVKPARELSHQVRSEGVHIVLLPDERWQNCYIKSLNLLPNVLAKQEAFEQGCFESVLVRDGMITEGSSTNVFIVKEGKVQTRPLSRYILAGITRLAVKEITGEQGIPFIERAFRPEELLEADEVFLTSTTSEVLAVTAADGRQIGDGQPGPVTRRLYECFQQKIKAM</sequence>
<accession>A0ABR5AVK9</accession>
<dbReference type="EC" id="2.6.1.21" evidence="4 12"/>
<dbReference type="PROSITE" id="PS00770">
    <property type="entry name" value="AA_TRANSFER_CLASS_4"/>
    <property type="match status" value="1"/>
</dbReference>
<proteinExistence type="inferred from homology"/>
<dbReference type="GO" id="GO:0008483">
    <property type="term" value="F:transaminase activity"/>
    <property type="evidence" value="ECO:0007669"/>
    <property type="project" value="UniProtKB-KW"/>
</dbReference>
<dbReference type="InterPro" id="IPR050571">
    <property type="entry name" value="Class-IV_PLP-Dep_Aminotrnsfr"/>
</dbReference>
<dbReference type="Pfam" id="PF01063">
    <property type="entry name" value="Aminotran_4"/>
    <property type="match status" value="1"/>
</dbReference>
<dbReference type="Gene3D" id="3.30.470.10">
    <property type="match status" value="1"/>
</dbReference>
<comment type="cofactor">
    <cofactor evidence="1 11">
        <name>pyridoxal 5'-phosphate</name>
        <dbReference type="ChEBI" id="CHEBI:597326"/>
    </cofactor>
</comment>
<protein>
    <recommendedName>
        <fullName evidence="5 12">D-alanine aminotransferase</fullName>
        <ecNumber evidence="4 12">2.6.1.21</ecNumber>
    </recommendedName>
</protein>
<dbReference type="InterPro" id="IPR043131">
    <property type="entry name" value="BCAT-like_N"/>
</dbReference>
<dbReference type="Proteomes" id="UP000031982">
    <property type="component" value="Unassembled WGS sequence"/>
</dbReference>
<evidence type="ECO:0000256" key="7">
    <source>
        <dbReference type="ARBA" id="ARBA00022679"/>
    </source>
</evidence>
<organism evidence="13 14">
    <name type="scientific">Bacillus badius</name>
    <dbReference type="NCBI Taxonomy" id="1455"/>
    <lineage>
        <taxon>Bacteria</taxon>
        <taxon>Bacillati</taxon>
        <taxon>Bacillota</taxon>
        <taxon>Bacilli</taxon>
        <taxon>Bacillales</taxon>
        <taxon>Bacillaceae</taxon>
        <taxon>Pseudobacillus</taxon>
    </lineage>
</organism>
<dbReference type="InterPro" id="IPR036038">
    <property type="entry name" value="Aminotransferase-like"/>
</dbReference>
<comment type="caution">
    <text evidence="13">The sequence shown here is derived from an EMBL/GenBank/DDBJ whole genome shotgun (WGS) entry which is preliminary data.</text>
</comment>
<dbReference type="InterPro" id="IPR018300">
    <property type="entry name" value="Aminotrans_IV_CS"/>
</dbReference>
<dbReference type="InterPro" id="IPR005784">
    <property type="entry name" value="D_amino_transT"/>
</dbReference>
<keyword evidence="8 11" id="KW-0663">Pyridoxal phosphate</keyword>
<evidence type="ECO:0000313" key="13">
    <source>
        <dbReference type="EMBL" id="KIL78778.1"/>
    </source>
</evidence>
<dbReference type="RefSeq" id="WP_306305189.1">
    <property type="nucleotide sequence ID" value="NZ_JARTHD010000010.1"/>
</dbReference>
<evidence type="ECO:0000256" key="1">
    <source>
        <dbReference type="ARBA" id="ARBA00001933"/>
    </source>
</evidence>
<evidence type="ECO:0000256" key="9">
    <source>
        <dbReference type="ARBA" id="ARBA00047911"/>
    </source>
</evidence>
<comment type="catalytic activity">
    <reaction evidence="9 12">
        <text>D-alanine + 2-oxoglutarate = D-glutamate + pyruvate</text>
        <dbReference type="Rhea" id="RHEA:15869"/>
        <dbReference type="ChEBI" id="CHEBI:15361"/>
        <dbReference type="ChEBI" id="CHEBI:16810"/>
        <dbReference type="ChEBI" id="CHEBI:29986"/>
        <dbReference type="ChEBI" id="CHEBI:57416"/>
        <dbReference type="EC" id="2.6.1.21"/>
    </reaction>
</comment>
<evidence type="ECO:0000256" key="12">
    <source>
        <dbReference type="RuleBase" id="RU004520"/>
    </source>
</evidence>
<evidence type="ECO:0000256" key="2">
    <source>
        <dbReference type="ARBA" id="ARBA00009320"/>
    </source>
</evidence>
<keyword evidence="7" id="KW-0808">Transferase</keyword>
<dbReference type="InterPro" id="IPR043132">
    <property type="entry name" value="BCAT-like_C"/>
</dbReference>
<dbReference type="InterPro" id="IPR001544">
    <property type="entry name" value="Aminotrans_IV"/>
</dbReference>
<comment type="similarity">
    <text evidence="2 10">Belongs to the class-IV pyridoxal-phosphate-dependent aminotransferase family.</text>
</comment>
<evidence type="ECO:0000256" key="8">
    <source>
        <dbReference type="ARBA" id="ARBA00022898"/>
    </source>
</evidence>
<dbReference type="PANTHER" id="PTHR42743:SF10">
    <property type="entry name" value="D-ALANINE AMINOTRANSFERASE"/>
    <property type="match status" value="1"/>
</dbReference>
<dbReference type="CDD" id="cd01558">
    <property type="entry name" value="D-AAT_like"/>
    <property type="match status" value="1"/>
</dbReference>
<dbReference type="Gene3D" id="3.20.10.10">
    <property type="entry name" value="D-amino Acid Aminotransferase, subunit A, domain 2"/>
    <property type="match status" value="1"/>
</dbReference>
<evidence type="ECO:0000256" key="5">
    <source>
        <dbReference type="ARBA" id="ARBA00021779"/>
    </source>
</evidence>
<evidence type="ECO:0000256" key="10">
    <source>
        <dbReference type="RuleBase" id="RU004106"/>
    </source>
</evidence>